<name>A0ACC2U041_9FUNG</name>
<organism evidence="1 2">
    <name type="scientific">Entomophthora muscae</name>
    <dbReference type="NCBI Taxonomy" id="34485"/>
    <lineage>
        <taxon>Eukaryota</taxon>
        <taxon>Fungi</taxon>
        <taxon>Fungi incertae sedis</taxon>
        <taxon>Zoopagomycota</taxon>
        <taxon>Entomophthoromycotina</taxon>
        <taxon>Entomophthoromycetes</taxon>
        <taxon>Entomophthorales</taxon>
        <taxon>Entomophthoraceae</taxon>
        <taxon>Entomophthora</taxon>
    </lineage>
</organism>
<keyword evidence="2" id="KW-1185">Reference proteome</keyword>
<comment type="caution">
    <text evidence="1">The sequence shown here is derived from an EMBL/GenBank/DDBJ whole genome shotgun (WGS) entry which is preliminary data.</text>
</comment>
<dbReference type="EMBL" id="QTSX02001596">
    <property type="protein sequence ID" value="KAJ9080150.1"/>
    <property type="molecule type" value="Genomic_DNA"/>
</dbReference>
<sequence>MISLVFLFLPHGSIYLVSACGGSIPEKRGQAVPQSTGPAAQRNPGPGFNPCSWARVSREEELSILTQIHFVEPDIIKHNNIGCAAVIYLKVLLDGLEKIEKSPAVMGAFNNLILVQPARTKKRDHGIGLGTDSCMMGYTVLGPLLDPPMPRPE</sequence>
<evidence type="ECO:0000313" key="1">
    <source>
        <dbReference type="EMBL" id="KAJ9080150.1"/>
    </source>
</evidence>
<accession>A0ACC2U041</accession>
<reference evidence="1" key="1">
    <citation type="submission" date="2022-04" db="EMBL/GenBank/DDBJ databases">
        <title>Genome of the entomopathogenic fungus Entomophthora muscae.</title>
        <authorList>
            <person name="Elya C."/>
            <person name="Lovett B.R."/>
            <person name="Lee E."/>
            <person name="Macias A.M."/>
            <person name="Hajek A.E."/>
            <person name="De Bivort B.L."/>
            <person name="Kasson M.T."/>
            <person name="De Fine Licht H.H."/>
            <person name="Stajich J.E."/>
        </authorList>
    </citation>
    <scope>NUCLEOTIDE SEQUENCE</scope>
    <source>
        <strain evidence="1">Berkeley</strain>
    </source>
</reference>
<evidence type="ECO:0000313" key="2">
    <source>
        <dbReference type="Proteomes" id="UP001165960"/>
    </source>
</evidence>
<protein>
    <submittedName>
        <fullName evidence="1">Uncharacterized protein</fullName>
    </submittedName>
</protein>
<proteinExistence type="predicted"/>
<dbReference type="Proteomes" id="UP001165960">
    <property type="component" value="Unassembled WGS sequence"/>
</dbReference>
<gene>
    <name evidence="1" type="ORF">DSO57_1028102</name>
</gene>